<evidence type="ECO:0000256" key="4">
    <source>
        <dbReference type="ARBA" id="ARBA00023157"/>
    </source>
</evidence>
<evidence type="ECO:0000313" key="10">
    <source>
        <dbReference type="Proteomes" id="UP000007648"/>
    </source>
</evidence>
<dbReference type="Pfam" id="PF01835">
    <property type="entry name" value="MG2"/>
    <property type="match status" value="1"/>
</dbReference>
<dbReference type="InterPro" id="IPR036595">
    <property type="entry name" value="A-macroglobulin_rcpt-bd_sf"/>
</dbReference>
<gene>
    <name evidence="9" type="primary">C5</name>
</gene>
<dbReference type="GO" id="GO:0004866">
    <property type="term" value="F:endopeptidase inhibitor activity"/>
    <property type="evidence" value="ECO:0007669"/>
    <property type="project" value="InterPro"/>
</dbReference>
<dbReference type="InterPro" id="IPR041425">
    <property type="entry name" value="C3/4/5_MG1"/>
</dbReference>
<dbReference type="InterPro" id="IPR041555">
    <property type="entry name" value="MG3"/>
</dbReference>
<dbReference type="Pfam" id="PF07703">
    <property type="entry name" value="A2M_BRD"/>
    <property type="match status" value="1"/>
</dbReference>
<dbReference type="InterPro" id="IPR001599">
    <property type="entry name" value="Macroglobln_a2"/>
</dbReference>
<dbReference type="GO" id="GO:0005615">
    <property type="term" value="C:extracellular space"/>
    <property type="evidence" value="ECO:0007669"/>
    <property type="project" value="InterPro"/>
</dbReference>
<dbReference type="HOGENOM" id="CLU_001634_4_2_1"/>
<dbReference type="Gene3D" id="2.60.120.1540">
    <property type="match status" value="2"/>
</dbReference>
<dbReference type="GO" id="GO:0032722">
    <property type="term" value="P:positive regulation of chemokine production"/>
    <property type="evidence" value="ECO:0007669"/>
    <property type="project" value="Ensembl"/>
</dbReference>
<proteinExistence type="predicted"/>
<dbReference type="eggNOG" id="KOG1366">
    <property type="taxonomic scope" value="Eukaryota"/>
</dbReference>
<dbReference type="Pfam" id="PF07677">
    <property type="entry name" value="A2M_recep"/>
    <property type="match status" value="1"/>
</dbReference>
<dbReference type="SMART" id="SM01360">
    <property type="entry name" value="A2M"/>
    <property type="match status" value="1"/>
</dbReference>
<keyword evidence="4" id="KW-1015">Disulfide bond</keyword>
<reference evidence="9" key="3">
    <citation type="submission" date="2025-09" db="UniProtKB">
        <authorList>
            <consortium name="Ensembl"/>
        </authorList>
    </citation>
    <scope>IDENTIFICATION</scope>
</reference>
<dbReference type="InterPro" id="IPR011626">
    <property type="entry name" value="Alpha-macroglobulin_TED"/>
</dbReference>
<dbReference type="GO" id="GO:0006958">
    <property type="term" value="P:complement activation, classical pathway"/>
    <property type="evidence" value="ECO:0007669"/>
    <property type="project" value="UniProtKB-KW"/>
</dbReference>
<reference evidence="9 10" key="1">
    <citation type="journal article" date="2011" name="Proc. Natl. Acad. Sci. U.S.A.">
        <title>Genetic diversity and population structure of the endangered marsupial Sarcophilus harrisii (Tasmanian devil).</title>
        <authorList>
            <person name="Miller W."/>
            <person name="Hayes V.M."/>
            <person name="Ratan A."/>
            <person name="Petersen D.C."/>
            <person name="Wittekindt N.E."/>
            <person name="Miller J."/>
            <person name="Walenz B."/>
            <person name="Knight J."/>
            <person name="Qi J."/>
            <person name="Zhao F."/>
            <person name="Wang Q."/>
            <person name="Bedoya-Reina O.C."/>
            <person name="Katiyar N."/>
            <person name="Tomsho L.P."/>
            <person name="Kasson L.M."/>
            <person name="Hardie R.A."/>
            <person name="Woodbridge P."/>
            <person name="Tindall E.A."/>
            <person name="Bertelsen M.F."/>
            <person name="Dixon D."/>
            <person name="Pyecroft S."/>
            <person name="Helgen K.M."/>
            <person name="Lesk A.M."/>
            <person name="Pringle T.H."/>
            <person name="Patterson N."/>
            <person name="Zhang Y."/>
            <person name="Kreiss A."/>
            <person name="Woods G.M."/>
            <person name="Jones M.E."/>
            <person name="Schuster S.C."/>
        </authorList>
    </citation>
    <scope>NUCLEOTIDE SEQUENCE [LARGE SCALE GENOMIC DNA]</scope>
</reference>
<dbReference type="SUPFAM" id="SSF50242">
    <property type="entry name" value="TIMP-like"/>
    <property type="match status" value="1"/>
</dbReference>
<dbReference type="Ensembl" id="ENSSHAT00000020822.2">
    <property type="protein sequence ID" value="ENSSHAP00000020657.2"/>
    <property type="gene ID" value="ENSSHAG00000017518.2"/>
</dbReference>
<evidence type="ECO:0000259" key="8">
    <source>
        <dbReference type="PROSITE" id="PS50189"/>
    </source>
</evidence>
<dbReference type="GO" id="GO:0010575">
    <property type="term" value="P:positive regulation of vascular endothelial growth factor production"/>
    <property type="evidence" value="ECO:0007669"/>
    <property type="project" value="Ensembl"/>
</dbReference>
<dbReference type="InParanoid" id="G3WZ02"/>
<dbReference type="Pfam" id="PF01821">
    <property type="entry name" value="ANATO"/>
    <property type="match status" value="1"/>
</dbReference>
<comment type="subcellular location">
    <subcellularLocation>
        <location evidence="1">Secreted</location>
    </subcellularLocation>
</comment>
<dbReference type="GO" id="GO:0006954">
    <property type="term" value="P:inflammatory response"/>
    <property type="evidence" value="ECO:0007669"/>
    <property type="project" value="UniProtKB-KW"/>
</dbReference>
<name>G3WZ02_SARHA</name>
<dbReference type="PROSITE" id="PS01178">
    <property type="entry name" value="ANAPHYLATOXIN_2"/>
    <property type="match status" value="1"/>
</dbReference>
<feature type="domain" description="NTR" evidence="8">
    <location>
        <begin position="1495"/>
        <end position="1639"/>
    </location>
</feature>
<dbReference type="PROSITE" id="PS50189">
    <property type="entry name" value="NTR"/>
    <property type="match status" value="1"/>
</dbReference>
<dbReference type="Gene3D" id="6.20.50.160">
    <property type="match status" value="1"/>
</dbReference>
<keyword evidence="5" id="KW-0179">Complement alternate pathway</keyword>
<dbReference type="SMART" id="SM00104">
    <property type="entry name" value="ANATO"/>
    <property type="match status" value="1"/>
</dbReference>
<keyword evidence="3" id="KW-0180">Complement pathway</keyword>
<dbReference type="GO" id="GO:0010760">
    <property type="term" value="P:negative regulation of macrophage chemotaxis"/>
    <property type="evidence" value="ECO:0007669"/>
    <property type="project" value="Ensembl"/>
</dbReference>
<dbReference type="GeneTree" id="ENSGT00940000155670"/>
<dbReference type="Gene3D" id="2.60.40.690">
    <property type="entry name" value="Alpha-macroglobulin, receptor-binding domain"/>
    <property type="match status" value="1"/>
</dbReference>
<dbReference type="Gene3D" id="1.50.10.20">
    <property type="match status" value="1"/>
</dbReference>
<keyword evidence="2" id="KW-0964">Secreted</keyword>
<dbReference type="Gene3D" id="2.60.40.10">
    <property type="entry name" value="Immunoglobulins"/>
    <property type="match status" value="2"/>
</dbReference>
<dbReference type="PANTHER" id="PTHR11412">
    <property type="entry name" value="MACROGLOBULIN / COMPLEMENT"/>
    <property type="match status" value="1"/>
</dbReference>
<dbReference type="PANTHER" id="PTHR11412:SF83">
    <property type="entry name" value="COMPLEMENT C5"/>
    <property type="match status" value="1"/>
</dbReference>
<dbReference type="SUPFAM" id="SSF49410">
    <property type="entry name" value="Alpha-macroglobulin receptor domain"/>
    <property type="match status" value="1"/>
</dbReference>
<keyword evidence="5" id="KW-0399">Innate immunity</keyword>
<dbReference type="InterPro" id="IPR001134">
    <property type="entry name" value="Netrin_domain"/>
</dbReference>
<dbReference type="Gene3D" id="1.20.91.20">
    <property type="entry name" value="Anaphylotoxins (complement system)"/>
    <property type="match status" value="1"/>
</dbReference>
<sequence length="1639" mass="185663">MKSSTNGFLLLTSMDILRIVCILICFGRSWGQEQTYIISAAKVFHVGASENVVIQAHGYTEAFDATISIKSFPDKRFTYSSAKVNLSPENKFQNSAPLIIQPRDLSSRGNTVSYVYLEVVSPHFTREKRIPLTYENGFLFIQTDKPIYTPDQSVKIRVYSLNEELKPARRETTLTFIDPEGVEVEILQENDYVGIVSFPDFKIPSNPKYGVWTIKAKYKEDFTTLGLTHFEIKEYVMPRFSVSIEPEKNFISYKEFEDFSITIKANYFYNKKVSEGDVYINFGIKESLEEDKKEMMPKSMQQAQMINGITEVTFNSKKAIEELSYRSLEDLNNKYLYVTVTVLESTGGFYEEAEIPGIKYVLSPYELNLIATPLFLKPGIPFPIKVQVKDPLNQFVGGVVITLKANAIDENQEVTQREPQKSTTNQNNGVALFVVNLPSQVTALEFNIRTEDPNLANENQAFKEYRAVAYSSLSKSYLYIDWTENFKPLLVGDHLSITVKPKSPYIDKIAFYNYLVLSKGKIVNYGTRERLEHLSYQSLNIPVTQDMIPSARLLVYYLVTGEDRAELVADSVWLDVEEKCGNDLQVQLSRNENEFTPGQIVSLNLVTRESSWIALSAIDMAIYGMKGKLKKSMDMKRVMRVFEKSDLGCGAGGGQDSAHVFHLAGLTFLTNANAKESQENEKPCKEILRPRRDLKEEIDKKAAQYKNVHVKSCCYSGAHKSHETCEQRLARVKQGKFCIEAFRTCCLFASKMRIESERKHLILGRIYIKALMDIGKPEIRSYFPESWLWEVYNVRLRYRFPLTLPDSLTTWEIQAIGISDKGICVANSLQVKVLKDVFLEMNIPYSIVRGEQIQMKGTVYNYKSSEMKFCVQISVGEGICLGGSSSSHQQGIKHTPCLLKNIEGSSIQFVMFDILPLELGLHTINFTLNTPFGREILVKTLRVVPEGIKRESYAGFTLDPQGVYGSISRRKEFQYRVPLDMVPKTKIERTVSVKGALIGEVISAVLTPEGISALNHLPKGSAEAELMSIIPVFYVYQYLEDGDNWNILGASHITEKENMKKKMKEGIVSILSYRNADYSYSMWKGRDSSTWFTALALRIFGQVNKYIPQDRNSICNSLFWLIEKCQLENGSFKDDSDYQPLKLLGTIPKDEKEKAIYLTAFTLIGMRKSLEICPTERINEAITKAESYLLEHGTDAQSTFTLAITSYALALGIPFHPDFRAIFSKLKREAFVKGNPPIYRFWKNDFKSKDTTIPSATTAQMVETTAYALLSSLLLNDLNYANPIIKWLSEEQRYGGGFYSTQIPLNDDLVVSTGFSSGLATVHIRTVVHNIGTSKEICNFELRIESQEMEVDSYGRFSDSGNKLIIACASYKLNEKESSSGSSHAVMDIALPTGIDANAEDLAALTNGVDQLLTNYQIKDGHVILQLNSIPSDEFLCVRFQVFEVFQVALRSPATFSVYEYHRPDQQCTVFYSLLQSNLEKVCEGSFCGCVEADCGQMKKMLDLTISADARKEAACQEDIAYVYKVKILSIAQENSFVKYTATLLDIYKTGKALAQKNADVIFIKKDTCANIDIKKESQYLIMGKEALQIKHNFSFTYVYPLDSLTWIEYWPEDETCSSCKDFIDKLEEFSEDIFLNGC</sequence>
<dbReference type="InterPro" id="IPR050473">
    <property type="entry name" value="A2M/Complement_sys"/>
</dbReference>
<organism evidence="9 10">
    <name type="scientific">Sarcophilus harrisii</name>
    <name type="common">Tasmanian devil</name>
    <name type="synonym">Sarcophilus laniarius</name>
    <dbReference type="NCBI Taxonomy" id="9305"/>
    <lineage>
        <taxon>Eukaryota</taxon>
        <taxon>Metazoa</taxon>
        <taxon>Chordata</taxon>
        <taxon>Craniata</taxon>
        <taxon>Vertebrata</taxon>
        <taxon>Euteleostomi</taxon>
        <taxon>Mammalia</taxon>
        <taxon>Metatheria</taxon>
        <taxon>Dasyuromorphia</taxon>
        <taxon>Dasyuridae</taxon>
        <taxon>Sarcophilus</taxon>
    </lineage>
</organism>
<dbReference type="InterPro" id="IPR018933">
    <property type="entry name" value="Netrin_module_non-TIMP"/>
</dbReference>
<dbReference type="InterPro" id="IPR009048">
    <property type="entry name" value="A-macroglobulin_rcpt-bd"/>
</dbReference>
<dbReference type="SUPFAM" id="SSF47686">
    <property type="entry name" value="Anaphylotoxins (complement system)"/>
    <property type="match status" value="1"/>
</dbReference>
<keyword evidence="6" id="KW-0395">Inflammatory response</keyword>
<dbReference type="SMART" id="SM00643">
    <property type="entry name" value="C345C"/>
    <property type="match status" value="1"/>
</dbReference>
<dbReference type="GO" id="GO:0006957">
    <property type="term" value="P:complement activation, alternative pathway"/>
    <property type="evidence" value="ECO:0007669"/>
    <property type="project" value="UniProtKB-KW"/>
</dbReference>
<evidence type="ECO:0000256" key="5">
    <source>
        <dbReference type="ARBA" id="ARBA00023162"/>
    </source>
</evidence>
<dbReference type="Pfam" id="PF17791">
    <property type="entry name" value="MG3"/>
    <property type="match status" value="1"/>
</dbReference>
<dbReference type="InterPro" id="IPR013783">
    <property type="entry name" value="Ig-like_fold"/>
</dbReference>
<dbReference type="SMART" id="SM01361">
    <property type="entry name" value="A2M_recep"/>
    <property type="match status" value="1"/>
</dbReference>
<dbReference type="Gene3D" id="2.60.40.1940">
    <property type="match status" value="1"/>
</dbReference>
<dbReference type="SMART" id="SM01359">
    <property type="entry name" value="A2M_N_2"/>
    <property type="match status" value="1"/>
</dbReference>
<evidence type="ECO:0000256" key="1">
    <source>
        <dbReference type="ARBA" id="ARBA00004613"/>
    </source>
</evidence>
<dbReference type="Pfam" id="PF17790">
    <property type="entry name" value="MG1"/>
    <property type="match status" value="1"/>
</dbReference>
<dbReference type="FunFam" id="2.60.40.1940:FF:000001">
    <property type="entry name" value="Complement component C3"/>
    <property type="match status" value="1"/>
</dbReference>
<keyword evidence="10" id="KW-1185">Reference proteome</keyword>
<dbReference type="InterPro" id="IPR040839">
    <property type="entry name" value="MG4"/>
</dbReference>
<dbReference type="InterPro" id="IPR008993">
    <property type="entry name" value="TIMP-like_OB-fold"/>
</dbReference>
<dbReference type="Pfam" id="PF01759">
    <property type="entry name" value="NTR"/>
    <property type="match status" value="1"/>
</dbReference>
<dbReference type="FunCoup" id="G3WZ02">
    <property type="interactions" value="528"/>
</dbReference>
<evidence type="ECO:0000259" key="7">
    <source>
        <dbReference type="PROSITE" id="PS01178"/>
    </source>
</evidence>
<dbReference type="Gene3D" id="2.40.50.120">
    <property type="match status" value="1"/>
</dbReference>
<feature type="domain" description="Anaphylatoxin-like" evidence="7">
    <location>
        <begin position="713"/>
        <end position="746"/>
    </location>
</feature>
<dbReference type="Gene3D" id="2.20.130.20">
    <property type="match status" value="1"/>
</dbReference>
<dbReference type="STRING" id="9305.ENSSHAP00000020657"/>
<dbReference type="InterPro" id="IPR018081">
    <property type="entry name" value="Anaphylatoxin_comp_syst"/>
</dbReference>
<dbReference type="Proteomes" id="UP000007648">
    <property type="component" value="Unassembled WGS sequence"/>
</dbReference>
<dbReference type="GO" id="GO:0160257">
    <property type="term" value="P:complement activation, GZMK pathway"/>
    <property type="evidence" value="ECO:0007669"/>
    <property type="project" value="Ensembl"/>
</dbReference>
<dbReference type="InterPro" id="IPR002890">
    <property type="entry name" value="MG2"/>
</dbReference>
<dbReference type="CDD" id="cd00017">
    <property type="entry name" value="ANATO"/>
    <property type="match status" value="1"/>
</dbReference>
<evidence type="ECO:0000256" key="2">
    <source>
        <dbReference type="ARBA" id="ARBA00022525"/>
    </source>
</evidence>
<dbReference type="Gene3D" id="2.60.40.1930">
    <property type="match status" value="3"/>
</dbReference>
<dbReference type="SUPFAM" id="SSF48239">
    <property type="entry name" value="Terpenoid cyclases/Protein prenyltransferases"/>
    <property type="match status" value="1"/>
</dbReference>
<evidence type="ECO:0000256" key="6">
    <source>
        <dbReference type="ARBA" id="ARBA00023198"/>
    </source>
</evidence>
<dbReference type="Pfam" id="PF00207">
    <property type="entry name" value="A2M"/>
    <property type="match status" value="1"/>
</dbReference>
<dbReference type="InterPro" id="IPR000020">
    <property type="entry name" value="Anaphylatoxin/fibulin"/>
</dbReference>
<dbReference type="Pfam" id="PF17789">
    <property type="entry name" value="MG4"/>
    <property type="match status" value="1"/>
</dbReference>
<dbReference type="Pfam" id="PF07678">
    <property type="entry name" value="TED_complement"/>
    <property type="match status" value="1"/>
</dbReference>
<dbReference type="InterPro" id="IPR008930">
    <property type="entry name" value="Terpenoid_cyclase/PrenylTrfase"/>
</dbReference>
<reference evidence="9" key="2">
    <citation type="submission" date="2025-08" db="UniProtKB">
        <authorList>
            <consortium name="Ensembl"/>
        </authorList>
    </citation>
    <scope>IDENTIFICATION</scope>
</reference>
<keyword evidence="5" id="KW-0391">Immunity</keyword>
<protein>
    <submittedName>
        <fullName evidence="9">Complement C5</fullName>
    </submittedName>
</protein>
<evidence type="ECO:0000256" key="3">
    <source>
        <dbReference type="ARBA" id="ARBA00022875"/>
    </source>
</evidence>
<accession>G3WZ02</accession>
<dbReference type="InterPro" id="IPR011625">
    <property type="entry name" value="A2M_N_BRD"/>
</dbReference>
<evidence type="ECO:0000313" key="9">
    <source>
        <dbReference type="Ensembl" id="ENSSHAP00000020657.2"/>
    </source>
</evidence>
<dbReference type="GO" id="GO:0005579">
    <property type="term" value="C:membrane attack complex"/>
    <property type="evidence" value="ECO:0007669"/>
    <property type="project" value="Ensembl"/>
</dbReference>